<reference evidence="2 3" key="1">
    <citation type="submission" date="2016-10" db="EMBL/GenBank/DDBJ databases">
        <authorList>
            <person name="de Groot N.N."/>
        </authorList>
    </citation>
    <scope>NUCLEOTIDE SEQUENCE [LARGE SCALE GENOMIC DNA]</scope>
    <source>
        <strain evidence="2 3">DSM 12130</strain>
    </source>
</reference>
<dbReference type="InterPro" id="IPR036010">
    <property type="entry name" value="2Fe-2S_ferredoxin-like_sf"/>
</dbReference>
<dbReference type="Gene3D" id="3.30.420.480">
    <property type="entry name" value="Domain of unknown function (DUF4445)"/>
    <property type="match status" value="1"/>
</dbReference>
<dbReference type="AlphaFoldDB" id="A0A1H0KI65"/>
<dbReference type="STRING" id="91360.SAMN05660330_00511"/>
<evidence type="ECO:0000259" key="1">
    <source>
        <dbReference type="PROSITE" id="PS51085"/>
    </source>
</evidence>
<organism evidence="2 3">
    <name type="scientific">Desulforhopalus singaporensis</name>
    <dbReference type="NCBI Taxonomy" id="91360"/>
    <lineage>
        <taxon>Bacteria</taxon>
        <taxon>Pseudomonadati</taxon>
        <taxon>Thermodesulfobacteriota</taxon>
        <taxon>Desulfobulbia</taxon>
        <taxon>Desulfobulbales</taxon>
        <taxon>Desulfocapsaceae</taxon>
        <taxon>Desulforhopalus</taxon>
    </lineage>
</organism>
<dbReference type="InterPro" id="IPR001041">
    <property type="entry name" value="2Fe-2S_ferredoxin-type"/>
</dbReference>
<dbReference type="PANTHER" id="PTHR42895">
    <property type="entry name" value="IRON-SULFUR CLUSTER-BINDING PROTEIN-RELATED"/>
    <property type="match status" value="1"/>
</dbReference>
<dbReference type="PANTHER" id="PTHR42895:SF2">
    <property type="entry name" value="IRON-SULFUR CLUSTER PROTEIN"/>
    <property type="match status" value="1"/>
</dbReference>
<dbReference type="InterPro" id="IPR041414">
    <property type="entry name" value="Raco-like_middle"/>
</dbReference>
<dbReference type="Pfam" id="PF14574">
    <property type="entry name" value="RACo_C_ter"/>
    <property type="match status" value="1"/>
</dbReference>
<name>A0A1H0KI65_9BACT</name>
<accession>A0A1H0KI65</accession>
<dbReference type="InterPro" id="IPR027980">
    <property type="entry name" value="RACo_C"/>
</dbReference>
<dbReference type="OrthoDB" id="9810588at2"/>
<keyword evidence="3" id="KW-1185">Reference proteome</keyword>
<dbReference type="InterPro" id="IPR042259">
    <property type="entry name" value="Raco-like_middle_sf"/>
</dbReference>
<dbReference type="EMBL" id="FNJI01000003">
    <property type="protein sequence ID" value="SDO55585.1"/>
    <property type="molecule type" value="Genomic_DNA"/>
</dbReference>
<protein>
    <submittedName>
        <fullName evidence="2">Uncharacterized 2Fe-2 and 4Fe-4S clusters-containing protein, contains DUF4445 domain</fullName>
    </submittedName>
</protein>
<dbReference type="InterPro" id="IPR012675">
    <property type="entry name" value="Beta-grasp_dom_sf"/>
</dbReference>
<dbReference type="Gene3D" id="3.10.20.30">
    <property type="match status" value="1"/>
</dbReference>
<gene>
    <name evidence="2" type="ORF">SAMN05660330_00511</name>
</gene>
<dbReference type="CDD" id="cd00207">
    <property type="entry name" value="fer2"/>
    <property type="match status" value="1"/>
</dbReference>
<feature type="domain" description="2Fe-2S ferredoxin-type" evidence="1">
    <location>
        <begin position="5"/>
        <end position="81"/>
    </location>
</feature>
<evidence type="ECO:0000313" key="3">
    <source>
        <dbReference type="Proteomes" id="UP000199073"/>
    </source>
</evidence>
<sequence>MTEQYSVQILPNGRNINVKEGRTLMEALVGQSIFLRSDCGGRGTCGKCAVKITAEDGSADTVTSCNYLVEKNISIEIPETSMLSSHVISKAPVSFPDSFIKRKAAAAGEDRYGIACDLGTTTIAIYLCNTVNGEILSSMAVKNPQALYGDDVMSRIGAVNQEENNLQRLQNLVVKAIEWGIANLLKNQSLEHDRLHSITVVGNPTMMHILAGVDPSSIGTFPYMPEFFDAITRSSAELGFGFNDIPLQLLPQISGFIGGDILSAALAVDFDSQPEGTLVIDLGTNGELLLKGKDKIYATSCATGPAFEGASLSCGTQAIPGAINRVSIDTRTEFCNYSIINPKNRSSLKPFGVCGTGVISAVAEFCRKLIIEPGGAFVKDQDITPLVADEAGKIRYLLVPEEATQDGGPVYISQKDIRSVQLGKAALITGIEFLLKAAGYEQAEKIIIAGAFGTHIEKEDMLTLGMIPEIDPEKIIIAGNSAGAGAVMVLSDSAYLEKSIAMAETIETVDLATDLKFQEVFVEKLSFPFMKN</sequence>
<dbReference type="InterPro" id="IPR052911">
    <property type="entry name" value="Corrinoid_activation_enz"/>
</dbReference>
<dbReference type="Pfam" id="PF17651">
    <property type="entry name" value="Raco_middle"/>
    <property type="match status" value="1"/>
</dbReference>
<dbReference type="Proteomes" id="UP000199073">
    <property type="component" value="Unassembled WGS sequence"/>
</dbReference>
<dbReference type="GO" id="GO:0051536">
    <property type="term" value="F:iron-sulfur cluster binding"/>
    <property type="evidence" value="ECO:0007669"/>
    <property type="project" value="InterPro"/>
</dbReference>
<evidence type="ECO:0000313" key="2">
    <source>
        <dbReference type="EMBL" id="SDO55585.1"/>
    </source>
</evidence>
<proteinExistence type="predicted"/>
<dbReference type="RefSeq" id="WP_092219477.1">
    <property type="nucleotide sequence ID" value="NZ_FNJI01000003.1"/>
</dbReference>
<dbReference type="Pfam" id="PF00111">
    <property type="entry name" value="Fer2"/>
    <property type="match status" value="1"/>
</dbReference>
<dbReference type="PROSITE" id="PS51085">
    <property type="entry name" value="2FE2S_FER_2"/>
    <property type="match status" value="1"/>
</dbReference>
<dbReference type="SUPFAM" id="SSF54292">
    <property type="entry name" value="2Fe-2S ferredoxin-like"/>
    <property type="match status" value="1"/>
</dbReference>